<evidence type="ECO:0000313" key="1">
    <source>
        <dbReference type="EMBL" id="KAJ8357961.1"/>
    </source>
</evidence>
<dbReference type="EMBL" id="JAINUG010001279">
    <property type="protein sequence ID" value="KAJ8357961.1"/>
    <property type="molecule type" value="Genomic_DNA"/>
</dbReference>
<comment type="caution">
    <text evidence="1">The sequence shown here is derived from an EMBL/GenBank/DDBJ whole genome shotgun (WGS) entry which is preliminary data.</text>
</comment>
<sequence>MSGSGQTVMWSRHRGERFQTVPQNRELAAWLTKALNSWAPPVSEPSGGVRPKDCADSHNPLPLHGVKLRFSHSQLLVQPPCLAWTGGDPSGDKTIHPCLTAEKRTCEEVREIHQRR</sequence>
<evidence type="ECO:0000313" key="2">
    <source>
        <dbReference type="Proteomes" id="UP001221898"/>
    </source>
</evidence>
<protein>
    <submittedName>
        <fullName evidence="1">Uncharacterized protein</fullName>
    </submittedName>
</protein>
<dbReference type="Proteomes" id="UP001221898">
    <property type="component" value="Unassembled WGS sequence"/>
</dbReference>
<proteinExistence type="predicted"/>
<reference evidence="1" key="1">
    <citation type="journal article" date="2023" name="Science">
        <title>Genome structures resolve the early diversification of teleost fishes.</title>
        <authorList>
            <person name="Parey E."/>
            <person name="Louis A."/>
            <person name="Montfort J."/>
            <person name="Bouchez O."/>
            <person name="Roques C."/>
            <person name="Iampietro C."/>
            <person name="Lluch J."/>
            <person name="Castinel A."/>
            <person name="Donnadieu C."/>
            <person name="Desvignes T."/>
            <person name="Floi Bucao C."/>
            <person name="Jouanno E."/>
            <person name="Wen M."/>
            <person name="Mejri S."/>
            <person name="Dirks R."/>
            <person name="Jansen H."/>
            <person name="Henkel C."/>
            <person name="Chen W.J."/>
            <person name="Zahm M."/>
            <person name="Cabau C."/>
            <person name="Klopp C."/>
            <person name="Thompson A.W."/>
            <person name="Robinson-Rechavi M."/>
            <person name="Braasch I."/>
            <person name="Lecointre G."/>
            <person name="Bobe J."/>
            <person name="Postlethwait J.H."/>
            <person name="Berthelot C."/>
            <person name="Roest Crollius H."/>
            <person name="Guiguen Y."/>
        </authorList>
    </citation>
    <scope>NUCLEOTIDE SEQUENCE</scope>
    <source>
        <strain evidence="1">NC1722</strain>
    </source>
</reference>
<keyword evidence="2" id="KW-1185">Reference proteome</keyword>
<dbReference type="AlphaFoldDB" id="A0AAD7R1Z9"/>
<organism evidence="1 2">
    <name type="scientific">Aldrovandia affinis</name>
    <dbReference type="NCBI Taxonomy" id="143900"/>
    <lineage>
        <taxon>Eukaryota</taxon>
        <taxon>Metazoa</taxon>
        <taxon>Chordata</taxon>
        <taxon>Craniata</taxon>
        <taxon>Vertebrata</taxon>
        <taxon>Euteleostomi</taxon>
        <taxon>Actinopterygii</taxon>
        <taxon>Neopterygii</taxon>
        <taxon>Teleostei</taxon>
        <taxon>Notacanthiformes</taxon>
        <taxon>Halosauridae</taxon>
        <taxon>Aldrovandia</taxon>
    </lineage>
</organism>
<name>A0AAD7R1Z9_9TELE</name>
<gene>
    <name evidence="1" type="ORF">AAFF_G00047920</name>
</gene>
<accession>A0AAD7R1Z9</accession>